<accession>A0A100VLH6</accession>
<dbReference type="AlphaFoldDB" id="A0A100VLH6"/>
<dbReference type="EMBL" id="BCNV01000001">
    <property type="protein sequence ID" value="GAS81936.1"/>
    <property type="molecule type" value="Genomic_DNA"/>
</dbReference>
<organism evidence="1 2">
    <name type="scientific">Paenibacillus amylolyticus</name>
    <dbReference type="NCBI Taxonomy" id="1451"/>
    <lineage>
        <taxon>Bacteria</taxon>
        <taxon>Bacillati</taxon>
        <taxon>Bacillota</taxon>
        <taxon>Bacilli</taxon>
        <taxon>Bacillales</taxon>
        <taxon>Paenibacillaceae</taxon>
        <taxon>Paenibacillus</taxon>
    </lineage>
</organism>
<comment type="caution">
    <text evidence="1">The sequence shown here is derived from an EMBL/GenBank/DDBJ whole genome shotgun (WGS) entry which is preliminary data.</text>
</comment>
<dbReference type="Proteomes" id="UP000069697">
    <property type="component" value="Unassembled WGS sequence"/>
</dbReference>
<evidence type="ECO:0000313" key="1">
    <source>
        <dbReference type="EMBL" id="GAS81936.1"/>
    </source>
</evidence>
<reference evidence="2" key="2">
    <citation type="submission" date="2016-01" db="EMBL/GenBank/DDBJ databases">
        <title>Draft Genome Sequence of Paenibacillus amylolyticus Heshi-A3 that Was Isolated from Fermented Rice Bran with Aging Salted Mackerel, Which Was Named Heshiko as Traditional Fermented Seafood in Japan.</title>
        <authorList>
            <person name="Akuzawa S."/>
            <person name="Nakagawa J."/>
            <person name="Kanekatsu T."/>
            <person name="Kubota E."/>
            <person name="Ohtake R."/>
            <person name="Suzuki T."/>
            <person name="Kanesaki Y."/>
        </authorList>
    </citation>
    <scope>NUCLEOTIDE SEQUENCE [LARGE SCALE GENOMIC DNA]</scope>
    <source>
        <strain evidence="2">Heshi-A3</strain>
    </source>
</reference>
<proteinExistence type="predicted"/>
<keyword evidence="1" id="KW-0808">Transferase</keyword>
<name>A0A100VLH6_PAEAM</name>
<sequence>MLYEEDSWLSRAVFENKYHVMGKKIVPQNGLTYHRLCTKNQYILDGVTL</sequence>
<dbReference type="GO" id="GO:0016740">
    <property type="term" value="F:transferase activity"/>
    <property type="evidence" value="ECO:0007669"/>
    <property type="project" value="UniProtKB-KW"/>
</dbReference>
<protein>
    <submittedName>
        <fullName evidence="1">Glycosyl transferase</fullName>
    </submittedName>
</protein>
<evidence type="ECO:0000313" key="2">
    <source>
        <dbReference type="Proteomes" id="UP000069697"/>
    </source>
</evidence>
<reference evidence="1 2" key="1">
    <citation type="journal article" date="2016" name="Genome Announc.">
        <title>Draft Genome Sequence of Paenibacillus amylolyticus Heshi-A3, Isolated from Fermented Rice Bran in a Japanese Fermented Seafood Dish.</title>
        <authorList>
            <person name="Akuzawa S."/>
            <person name="Nagaoka J."/>
            <person name="Kanekatsu M."/>
            <person name="Kubota E."/>
            <person name="Ohtake R."/>
            <person name="Suzuki T."/>
            <person name="Kanesaki Y."/>
        </authorList>
    </citation>
    <scope>NUCLEOTIDE SEQUENCE [LARGE SCALE GENOMIC DNA]</scope>
    <source>
        <strain evidence="1 2">Heshi-A3</strain>
    </source>
</reference>
<gene>
    <name evidence="1" type="ORF">PAHA3_2010</name>
</gene>